<dbReference type="Pfam" id="PF01420">
    <property type="entry name" value="Methylase_S"/>
    <property type="match status" value="2"/>
</dbReference>
<proteinExistence type="inferred from homology"/>
<feature type="domain" description="Type I restriction modification DNA specificity" evidence="5">
    <location>
        <begin position="5"/>
        <end position="185"/>
    </location>
</feature>
<dbReference type="GO" id="GO:0004519">
    <property type="term" value="F:endonuclease activity"/>
    <property type="evidence" value="ECO:0007669"/>
    <property type="project" value="UniProtKB-KW"/>
</dbReference>
<dbReference type="Proteomes" id="UP000770889">
    <property type="component" value="Unassembled WGS sequence"/>
</dbReference>
<keyword evidence="6" id="KW-0540">Nuclease</keyword>
<dbReference type="InterPro" id="IPR000055">
    <property type="entry name" value="Restrct_endonuc_typeI_TRD"/>
</dbReference>
<evidence type="ECO:0000313" key="6">
    <source>
        <dbReference type="EMBL" id="MBT2988233.1"/>
    </source>
</evidence>
<keyword evidence="6" id="KW-0378">Hydrolase</keyword>
<evidence type="ECO:0000256" key="2">
    <source>
        <dbReference type="ARBA" id="ARBA00022747"/>
    </source>
</evidence>
<dbReference type="InterPro" id="IPR052021">
    <property type="entry name" value="Type-I_RS_S_subunit"/>
</dbReference>
<evidence type="ECO:0000256" key="1">
    <source>
        <dbReference type="ARBA" id="ARBA00010923"/>
    </source>
</evidence>
<dbReference type="InterPro" id="IPR044946">
    <property type="entry name" value="Restrct_endonuc_typeI_TRD_sf"/>
</dbReference>
<dbReference type="AlphaFoldDB" id="A0A944QRX1"/>
<dbReference type="SUPFAM" id="SSF116734">
    <property type="entry name" value="DNA methylase specificity domain"/>
    <property type="match status" value="2"/>
</dbReference>
<dbReference type="CDD" id="cd17256">
    <property type="entry name" value="RMtype1_S_EcoJA65PI-TRD1-CR1_like"/>
    <property type="match status" value="1"/>
</dbReference>
<organism evidence="6 7">
    <name type="scientific">Candidatus Thiodiazotropha taylori</name>
    <dbReference type="NCBI Taxonomy" id="2792791"/>
    <lineage>
        <taxon>Bacteria</taxon>
        <taxon>Pseudomonadati</taxon>
        <taxon>Pseudomonadota</taxon>
        <taxon>Gammaproteobacteria</taxon>
        <taxon>Chromatiales</taxon>
        <taxon>Sedimenticolaceae</taxon>
        <taxon>Candidatus Thiodiazotropha</taxon>
    </lineage>
</organism>
<keyword evidence="4" id="KW-0175">Coiled coil</keyword>
<evidence type="ECO:0000313" key="7">
    <source>
        <dbReference type="Proteomes" id="UP000770889"/>
    </source>
</evidence>
<protein>
    <submittedName>
        <fullName evidence="6">Restriction endonuclease subunit S</fullName>
        <ecNumber evidence="6">3.1.21.-</ecNumber>
    </submittedName>
</protein>
<comment type="similarity">
    <text evidence="1">Belongs to the type-I restriction system S methylase family.</text>
</comment>
<keyword evidence="3" id="KW-0238">DNA-binding</keyword>
<dbReference type="EC" id="3.1.21.-" evidence="6"/>
<evidence type="ECO:0000256" key="4">
    <source>
        <dbReference type="SAM" id="Coils"/>
    </source>
</evidence>
<dbReference type="GO" id="GO:0009307">
    <property type="term" value="P:DNA restriction-modification system"/>
    <property type="evidence" value="ECO:0007669"/>
    <property type="project" value="UniProtKB-KW"/>
</dbReference>
<dbReference type="EMBL" id="JAHHGM010000003">
    <property type="protein sequence ID" value="MBT2988233.1"/>
    <property type="molecule type" value="Genomic_DNA"/>
</dbReference>
<dbReference type="PANTHER" id="PTHR30408:SF12">
    <property type="entry name" value="TYPE I RESTRICTION ENZYME MJAVIII SPECIFICITY SUBUNIT"/>
    <property type="match status" value="1"/>
</dbReference>
<sequence length="403" mass="45506">MILNSPYKLVDLKDVVFFQEGPGLLSSQFALQGEEGVPFINIRTICDDGSIDKTKCNLLRTSEFEKRYKHFLLDDGDYVVSSSGTLGKLAEIKGSDLPLMLNTSVIRFRSHNEAILDRGYLKWFVKSPLYEFQILKASTGTAIKNYGPSHLKKMLIPLPPLPIQKQIAALLEKADTLRSQCKQMEQELNQLAQSVFLEMFGDPKEVEELDSHIEFLTSGSRGWAQYYTDAGSRFIRSLDVQMNNLGEDDIAYVSAPNGKEAERTKVKYGDVLLTITGSRIGRVCWVSDVSMDGYISQHVAILRLKNTLLPEFLSYYLSMPSLGQRQIFKSQYGQTKPGLNLAQIRSFKIPRVSIQQQQQFVDAIYKLRELVDLSAKNKISIDENFNSLMQRAFSGKLNLTKAA</sequence>
<dbReference type="Gene3D" id="3.90.220.20">
    <property type="entry name" value="DNA methylase specificity domains"/>
    <property type="match status" value="2"/>
</dbReference>
<reference evidence="6 7" key="1">
    <citation type="submission" date="2021-05" db="EMBL/GenBank/DDBJ databases">
        <title>Genetic and Functional Diversity in Clade A Lucinid endosymbionts from the Bahamas.</title>
        <authorList>
            <person name="Giani N.M."/>
            <person name="Engel A.S."/>
            <person name="Campbell B.J."/>
        </authorList>
    </citation>
    <scope>NUCLEOTIDE SEQUENCE [LARGE SCALE GENOMIC DNA]</scope>
    <source>
        <strain evidence="6">LUC16012Gg_MoonRockCtena</strain>
    </source>
</reference>
<feature type="domain" description="Type I restriction modification DNA specificity" evidence="5">
    <location>
        <begin position="263"/>
        <end position="381"/>
    </location>
</feature>
<dbReference type="GO" id="GO:0016787">
    <property type="term" value="F:hydrolase activity"/>
    <property type="evidence" value="ECO:0007669"/>
    <property type="project" value="UniProtKB-KW"/>
</dbReference>
<name>A0A944QRX1_9GAMM</name>
<dbReference type="PANTHER" id="PTHR30408">
    <property type="entry name" value="TYPE-1 RESTRICTION ENZYME ECOKI SPECIFICITY PROTEIN"/>
    <property type="match status" value="1"/>
</dbReference>
<gene>
    <name evidence="6" type="ORF">KME65_04660</name>
</gene>
<feature type="coiled-coil region" evidence="4">
    <location>
        <begin position="167"/>
        <end position="194"/>
    </location>
</feature>
<comment type="caution">
    <text evidence="6">The sequence shown here is derived from an EMBL/GenBank/DDBJ whole genome shotgun (WGS) entry which is preliminary data.</text>
</comment>
<keyword evidence="2" id="KW-0680">Restriction system</keyword>
<accession>A0A944QRX1</accession>
<evidence type="ECO:0000256" key="3">
    <source>
        <dbReference type="ARBA" id="ARBA00023125"/>
    </source>
</evidence>
<evidence type="ECO:0000259" key="5">
    <source>
        <dbReference type="Pfam" id="PF01420"/>
    </source>
</evidence>
<keyword evidence="6" id="KW-0255">Endonuclease</keyword>
<dbReference type="GO" id="GO:0003677">
    <property type="term" value="F:DNA binding"/>
    <property type="evidence" value="ECO:0007669"/>
    <property type="project" value="UniProtKB-KW"/>
</dbReference>